<gene>
    <name evidence="1" type="ORF">Pla133_09760</name>
</gene>
<evidence type="ECO:0000313" key="2">
    <source>
        <dbReference type="Proteomes" id="UP000316921"/>
    </source>
</evidence>
<dbReference type="EMBL" id="CP036287">
    <property type="protein sequence ID" value="QDU65910.1"/>
    <property type="molecule type" value="Genomic_DNA"/>
</dbReference>
<dbReference type="Proteomes" id="UP000316921">
    <property type="component" value="Chromosome"/>
</dbReference>
<evidence type="ECO:0000313" key="1">
    <source>
        <dbReference type="EMBL" id="QDU65910.1"/>
    </source>
</evidence>
<sequence>MAPDFASNPFVPSDQAPLGGVWSGAGFYDGLRDVNASSPTCEANEAAALWNNSNIASGCLCPLALTAPHATARHMKAIAGTLSSFESINLFPALPWYDVVSTSIGSWSNDTSYPGAEHVWVDEGVFLHTEACTVSGPPVTYVEVKLGATTEGGYPALVSLLVPSDRFTDMVDNYSVPLGSPISPPYFGSMGPSHHLSFVCPF</sequence>
<name>A0A518BG03_9BACT</name>
<dbReference type="AlphaFoldDB" id="A0A518BG03"/>
<keyword evidence="2" id="KW-1185">Reference proteome</keyword>
<proteinExistence type="predicted"/>
<organism evidence="1 2">
    <name type="scientific">Engelhardtia mirabilis</name>
    <dbReference type="NCBI Taxonomy" id="2528011"/>
    <lineage>
        <taxon>Bacteria</taxon>
        <taxon>Pseudomonadati</taxon>
        <taxon>Planctomycetota</taxon>
        <taxon>Planctomycetia</taxon>
        <taxon>Planctomycetia incertae sedis</taxon>
        <taxon>Engelhardtia</taxon>
    </lineage>
</organism>
<accession>A0A518BG03</accession>
<reference evidence="1 2" key="1">
    <citation type="submission" date="2019-02" db="EMBL/GenBank/DDBJ databases">
        <title>Deep-cultivation of Planctomycetes and their phenomic and genomic characterization uncovers novel biology.</title>
        <authorList>
            <person name="Wiegand S."/>
            <person name="Jogler M."/>
            <person name="Boedeker C."/>
            <person name="Pinto D."/>
            <person name="Vollmers J."/>
            <person name="Rivas-Marin E."/>
            <person name="Kohn T."/>
            <person name="Peeters S.H."/>
            <person name="Heuer A."/>
            <person name="Rast P."/>
            <person name="Oberbeckmann S."/>
            <person name="Bunk B."/>
            <person name="Jeske O."/>
            <person name="Meyerdierks A."/>
            <person name="Storesund J.E."/>
            <person name="Kallscheuer N."/>
            <person name="Luecker S."/>
            <person name="Lage O.M."/>
            <person name="Pohl T."/>
            <person name="Merkel B.J."/>
            <person name="Hornburger P."/>
            <person name="Mueller R.-W."/>
            <person name="Bruemmer F."/>
            <person name="Labrenz M."/>
            <person name="Spormann A.M."/>
            <person name="Op den Camp H."/>
            <person name="Overmann J."/>
            <person name="Amann R."/>
            <person name="Jetten M.S.M."/>
            <person name="Mascher T."/>
            <person name="Medema M.H."/>
            <person name="Devos D.P."/>
            <person name="Kaster A.-K."/>
            <person name="Ovreas L."/>
            <person name="Rohde M."/>
            <person name="Galperin M.Y."/>
            <person name="Jogler C."/>
        </authorList>
    </citation>
    <scope>NUCLEOTIDE SEQUENCE [LARGE SCALE GENOMIC DNA]</scope>
    <source>
        <strain evidence="1 2">Pla133</strain>
    </source>
</reference>
<protein>
    <submittedName>
        <fullName evidence="1">Uncharacterized protein</fullName>
    </submittedName>
</protein>
<dbReference type="RefSeq" id="WP_145062977.1">
    <property type="nucleotide sequence ID" value="NZ_CP036287.1"/>
</dbReference>
<dbReference type="KEGG" id="pbap:Pla133_09760"/>